<protein>
    <submittedName>
        <fullName evidence="4">Polysaccharide deacetylase family protein</fullName>
    </submittedName>
</protein>
<evidence type="ECO:0000256" key="2">
    <source>
        <dbReference type="ARBA" id="ARBA00022729"/>
    </source>
</evidence>
<dbReference type="InterPro" id="IPR011330">
    <property type="entry name" value="Glyco_hydro/deAcase_b/a-brl"/>
</dbReference>
<dbReference type="PROSITE" id="PS51677">
    <property type="entry name" value="NODB"/>
    <property type="match status" value="1"/>
</dbReference>
<evidence type="ECO:0000256" key="1">
    <source>
        <dbReference type="ARBA" id="ARBA00004613"/>
    </source>
</evidence>
<accession>A0ABT2UP05</accession>
<dbReference type="Gene3D" id="3.20.20.370">
    <property type="entry name" value="Glycoside hydrolase/deacetylase"/>
    <property type="match status" value="1"/>
</dbReference>
<dbReference type="InterPro" id="IPR051398">
    <property type="entry name" value="Polysacch_Deacetylase"/>
</dbReference>
<sequence>MNRLLKPTEGPLKSSFISYKWYALLLCCLVLLISLSWSRLISPSVRSAESDIPLQIQTPFDSQMSEPLKPSVYMSMFPDASTVPAAPANDPISTTETSASVASETAQTVVAQATTQQQPQHIPVLNYHSITIDPGNRAVITPAKFEEQMLYLSKNGYHTLTLQQFIDYMDGTTTSLPKKPVLLTFDDGYADNYEHALPLLKQLNFHATLFVSPGTTEDGYFLNWDQIKEMHEAGWDIQPHGMTHPHLPKLSAKSQAFEISEAKRQIDEQLKINTTVFCYPYGEKNETTLKLLQEHGFRYAFTIDQGLTTRDQNRLLLKRLFVNGEESIEPWIARLEQGSVKVKS</sequence>
<proteinExistence type="predicted"/>
<dbReference type="EMBL" id="JAOQIO010000103">
    <property type="protein sequence ID" value="MCU6796379.1"/>
    <property type="molecule type" value="Genomic_DNA"/>
</dbReference>
<evidence type="ECO:0000313" key="4">
    <source>
        <dbReference type="EMBL" id="MCU6796379.1"/>
    </source>
</evidence>
<dbReference type="Proteomes" id="UP001652445">
    <property type="component" value="Unassembled WGS sequence"/>
</dbReference>
<feature type="domain" description="NodB homology" evidence="3">
    <location>
        <begin position="179"/>
        <end position="344"/>
    </location>
</feature>
<reference evidence="4 5" key="1">
    <citation type="submission" date="2022-09" db="EMBL/GenBank/DDBJ databases">
        <authorList>
            <person name="Han X.L."/>
            <person name="Wang Q."/>
            <person name="Lu T."/>
        </authorList>
    </citation>
    <scope>NUCLEOTIDE SEQUENCE [LARGE SCALE GENOMIC DNA]</scope>
    <source>
        <strain evidence="4 5">WQ 127069</strain>
    </source>
</reference>
<dbReference type="InterPro" id="IPR002509">
    <property type="entry name" value="NODB_dom"/>
</dbReference>
<gene>
    <name evidence="4" type="ORF">OB236_30075</name>
</gene>
<dbReference type="CDD" id="cd10918">
    <property type="entry name" value="CE4_NodB_like_5s_6s"/>
    <property type="match status" value="1"/>
</dbReference>
<dbReference type="Pfam" id="PF01522">
    <property type="entry name" value="Polysacc_deac_1"/>
    <property type="match status" value="1"/>
</dbReference>
<organism evidence="4 5">
    <name type="scientific">Paenibacillus baimaensis</name>
    <dbReference type="NCBI Taxonomy" id="2982185"/>
    <lineage>
        <taxon>Bacteria</taxon>
        <taxon>Bacillati</taxon>
        <taxon>Bacillota</taxon>
        <taxon>Bacilli</taxon>
        <taxon>Bacillales</taxon>
        <taxon>Paenibacillaceae</taxon>
        <taxon>Paenibacillus</taxon>
    </lineage>
</organism>
<name>A0ABT2UP05_9BACL</name>
<keyword evidence="5" id="KW-1185">Reference proteome</keyword>
<keyword evidence="2" id="KW-0732">Signal</keyword>
<comment type="subcellular location">
    <subcellularLocation>
        <location evidence="1">Secreted</location>
    </subcellularLocation>
</comment>
<dbReference type="RefSeq" id="WP_262687200.1">
    <property type="nucleotide sequence ID" value="NZ_JAOQIO010000103.1"/>
</dbReference>
<comment type="caution">
    <text evidence="4">The sequence shown here is derived from an EMBL/GenBank/DDBJ whole genome shotgun (WGS) entry which is preliminary data.</text>
</comment>
<evidence type="ECO:0000313" key="5">
    <source>
        <dbReference type="Proteomes" id="UP001652445"/>
    </source>
</evidence>
<dbReference type="SUPFAM" id="SSF88713">
    <property type="entry name" value="Glycoside hydrolase/deacetylase"/>
    <property type="match status" value="1"/>
</dbReference>
<dbReference type="PANTHER" id="PTHR34216">
    <property type="match status" value="1"/>
</dbReference>
<dbReference type="PANTHER" id="PTHR34216:SF3">
    <property type="entry name" value="POLY-BETA-1,6-N-ACETYL-D-GLUCOSAMINE N-DEACETYLASE"/>
    <property type="match status" value="1"/>
</dbReference>
<evidence type="ECO:0000259" key="3">
    <source>
        <dbReference type="PROSITE" id="PS51677"/>
    </source>
</evidence>